<reference evidence="2 3" key="1">
    <citation type="journal article" date="2018" name="Sci. Rep.">
        <title>Genomic signatures of local adaptation to the degree of environmental predictability in rotifers.</title>
        <authorList>
            <person name="Franch-Gras L."/>
            <person name="Hahn C."/>
            <person name="Garcia-Roger E.M."/>
            <person name="Carmona M.J."/>
            <person name="Serra M."/>
            <person name="Gomez A."/>
        </authorList>
    </citation>
    <scope>NUCLEOTIDE SEQUENCE [LARGE SCALE GENOMIC DNA]</scope>
    <source>
        <strain evidence="2">HYR1</strain>
    </source>
</reference>
<comment type="caution">
    <text evidence="2">The sequence shown here is derived from an EMBL/GenBank/DDBJ whole genome shotgun (WGS) entry which is preliminary data.</text>
</comment>
<dbReference type="AlphaFoldDB" id="A0A3M7RR70"/>
<dbReference type="EMBL" id="REGN01002838">
    <property type="protein sequence ID" value="RNA25910.1"/>
    <property type="molecule type" value="Genomic_DNA"/>
</dbReference>
<keyword evidence="1" id="KW-0812">Transmembrane</keyword>
<keyword evidence="3" id="KW-1185">Reference proteome</keyword>
<evidence type="ECO:0000313" key="3">
    <source>
        <dbReference type="Proteomes" id="UP000276133"/>
    </source>
</evidence>
<dbReference type="Proteomes" id="UP000276133">
    <property type="component" value="Unassembled WGS sequence"/>
</dbReference>
<organism evidence="2 3">
    <name type="scientific">Brachionus plicatilis</name>
    <name type="common">Marine rotifer</name>
    <name type="synonym">Brachionus muelleri</name>
    <dbReference type="NCBI Taxonomy" id="10195"/>
    <lineage>
        <taxon>Eukaryota</taxon>
        <taxon>Metazoa</taxon>
        <taxon>Spiralia</taxon>
        <taxon>Gnathifera</taxon>
        <taxon>Rotifera</taxon>
        <taxon>Eurotatoria</taxon>
        <taxon>Monogononta</taxon>
        <taxon>Pseudotrocha</taxon>
        <taxon>Ploima</taxon>
        <taxon>Brachionidae</taxon>
        <taxon>Brachionus</taxon>
    </lineage>
</organism>
<feature type="transmembrane region" description="Helical" evidence="1">
    <location>
        <begin position="21"/>
        <end position="49"/>
    </location>
</feature>
<evidence type="ECO:0000256" key="1">
    <source>
        <dbReference type="SAM" id="Phobius"/>
    </source>
</evidence>
<evidence type="ECO:0000313" key="2">
    <source>
        <dbReference type="EMBL" id="RNA25910.1"/>
    </source>
</evidence>
<proteinExistence type="predicted"/>
<accession>A0A3M7RR70</accession>
<gene>
    <name evidence="2" type="ORF">BpHYR1_047018</name>
</gene>
<keyword evidence="1" id="KW-0472">Membrane</keyword>
<sequence length="165" mass="19500">MNSHIKSMNMYKCRAVDTKCKTFLILSSLNVLVFFSIIDIDIIFVFFLSDPMINENGVISRGKLESFKIFIRSQVSSQVQVRTFFQSIYGILFYGKSIGLENPRIAIRIKLNKYLLFNIILRNLKSLIFHYFWIDWELLKIHGNNPKLLYDYINEQKNANTQFDH</sequence>
<keyword evidence="1" id="KW-1133">Transmembrane helix</keyword>
<protein>
    <submittedName>
        <fullName evidence="2">Uncharacterized protein</fullName>
    </submittedName>
</protein>
<name>A0A3M7RR70_BRAPC</name>